<feature type="domain" description="Glycosyl hydrolase family 13 catalytic" evidence="6">
    <location>
        <begin position="8"/>
        <end position="423"/>
    </location>
</feature>
<dbReference type="GO" id="GO:0004645">
    <property type="term" value="F:1,4-alpha-oligoglucan phosphorylase activity"/>
    <property type="evidence" value="ECO:0007669"/>
    <property type="project" value="InterPro"/>
</dbReference>
<dbReference type="InterPro" id="IPR006047">
    <property type="entry name" value="GH13_cat_dom"/>
</dbReference>
<dbReference type="SUPFAM" id="SSF51445">
    <property type="entry name" value="(Trans)glycosidases"/>
    <property type="match status" value="1"/>
</dbReference>
<organism evidence="7 8">
    <name type="scientific">Desulfosarcina ovata subsp. sediminis</name>
    <dbReference type="NCBI Taxonomy" id="885957"/>
    <lineage>
        <taxon>Bacteria</taxon>
        <taxon>Pseudomonadati</taxon>
        <taxon>Thermodesulfobacteriota</taxon>
        <taxon>Desulfobacteria</taxon>
        <taxon>Desulfobacterales</taxon>
        <taxon>Desulfosarcinaceae</taxon>
        <taxon>Desulfosarcina</taxon>
    </lineage>
</organism>
<sequence length="482" mass="56017">MGMKNNVQLIVYPDSLGSDLVELHYVLRRYLSRAVGGIHLLPFYPSSADRGFAPLTYDEVDPAFGSWRDIDLIGGEFDLIIDFMVNHISRQSLYFQDYMEKGADSEFADMFLSFNKISPNGEVSEADLAKVYTRKPRPPFTIVHRADGSKEKIWCTFDYEQIDLDWNAPKTHEIMRRYLIQLSRSPAKMIRMDAFAYCTFKLGTSCFFLEPQVWELLGWLSDYVSPFGVEILPEVHEHYRYHQKISEHGYWTYDFSLPMLMLHTLYHHTSRVLKQWLAICPRKQITTLDTHDGIGVVDVQDLISPGDLQLTLDGLDEKGSNTRKIFSGPEYENLDVYQVNCTYYSALECNDDAYIAARAIQFFTPGIPQVYYVGLLAGENDIALVQQTKNGRDINRHNYTLEEIETEITKPVVQRLLRLMEFRNTCRAFDARFVIEDSPDDQLKLSWTRMPYRAILHVDLRSYATRISYYDEKKERMAEFVA</sequence>
<gene>
    <name evidence="7" type="primary">gtfA</name>
    <name evidence="7" type="ORF">DSCO28_19350</name>
</gene>
<dbReference type="PANTHER" id="PTHR38784">
    <property type="entry name" value="SUCROSE PHOSPHORYLASE"/>
    <property type="match status" value="1"/>
</dbReference>
<protein>
    <submittedName>
        <fullName evidence="7">Sucrose phosphorylase</fullName>
    </submittedName>
</protein>
<dbReference type="InterPro" id="IPR022527">
    <property type="entry name" value="Sucrose_phospho"/>
</dbReference>
<dbReference type="NCBIfam" id="TIGR03852">
    <property type="entry name" value="sucrose_gtfA"/>
    <property type="match status" value="1"/>
</dbReference>
<dbReference type="InterPro" id="IPR017853">
    <property type="entry name" value="GH"/>
</dbReference>
<feature type="active site" description="Proton donor" evidence="4">
    <location>
        <position position="234"/>
    </location>
</feature>
<reference evidence="7 8" key="1">
    <citation type="submission" date="2019-11" db="EMBL/GenBank/DDBJ databases">
        <title>Comparative genomics of hydrocarbon-degrading Desulfosarcina strains.</title>
        <authorList>
            <person name="Watanabe M."/>
            <person name="Kojima H."/>
            <person name="Fukui M."/>
        </authorList>
    </citation>
    <scope>NUCLEOTIDE SEQUENCE [LARGE SCALE GENOMIC DNA]</scope>
    <source>
        <strain evidence="7 8">28bB2T</strain>
    </source>
</reference>
<dbReference type="KEGG" id="dov:DSCO28_19350"/>
<evidence type="ECO:0000256" key="3">
    <source>
        <dbReference type="ARBA" id="ARBA00022679"/>
    </source>
</evidence>
<feature type="binding site" evidence="5">
    <location>
        <begin position="335"/>
        <end position="338"/>
    </location>
    <ligand>
        <name>substrate</name>
    </ligand>
</feature>
<dbReference type="PANTHER" id="PTHR38784:SF1">
    <property type="entry name" value="SUCROSE PHOSPHORYLASE"/>
    <property type="match status" value="1"/>
</dbReference>
<dbReference type="Gene3D" id="3.90.400.10">
    <property type="entry name" value="Oligo-1,6-glucosidase, Domain 2"/>
    <property type="match status" value="1"/>
</dbReference>
<feature type="binding site" evidence="5">
    <location>
        <position position="49"/>
    </location>
    <ligand>
        <name>substrate</name>
    </ligand>
</feature>
<proteinExistence type="inferred from homology"/>
<accession>A0A5K7ZNT6</accession>
<dbReference type="CDD" id="cd11355">
    <property type="entry name" value="AmyAc_Sucrose_phosphorylase"/>
    <property type="match status" value="1"/>
</dbReference>
<dbReference type="SMART" id="SM00642">
    <property type="entry name" value="Aamy"/>
    <property type="match status" value="1"/>
</dbReference>
<dbReference type="GO" id="GO:0005975">
    <property type="term" value="P:carbohydrate metabolic process"/>
    <property type="evidence" value="ECO:0007669"/>
    <property type="project" value="InterPro"/>
</dbReference>
<evidence type="ECO:0000259" key="6">
    <source>
        <dbReference type="SMART" id="SM00642"/>
    </source>
</evidence>
<feature type="binding site" evidence="5">
    <location>
        <position position="392"/>
    </location>
    <ligand>
        <name>substrate</name>
    </ligand>
</feature>
<evidence type="ECO:0000256" key="1">
    <source>
        <dbReference type="ARBA" id="ARBA00008452"/>
    </source>
</evidence>
<evidence type="ECO:0000256" key="2">
    <source>
        <dbReference type="ARBA" id="ARBA00022676"/>
    </source>
</evidence>
<keyword evidence="2" id="KW-0328">Glycosyltransferase</keyword>
<evidence type="ECO:0000313" key="8">
    <source>
        <dbReference type="Proteomes" id="UP000425960"/>
    </source>
</evidence>
<feature type="binding site" evidence="5">
    <location>
        <begin position="291"/>
        <end position="292"/>
    </location>
    <ligand>
        <name>substrate</name>
    </ligand>
</feature>
<evidence type="ECO:0000256" key="5">
    <source>
        <dbReference type="PIRSR" id="PIRSR003059-2"/>
    </source>
</evidence>
<dbReference type="EMBL" id="AP021876">
    <property type="protein sequence ID" value="BBO81369.1"/>
    <property type="molecule type" value="Genomic_DNA"/>
</dbReference>
<dbReference type="Pfam" id="PF00128">
    <property type="entry name" value="Alpha-amylase"/>
    <property type="match status" value="1"/>
</dbReference>
<feature type="active site" description="Nucleophile" evidence="4">
    <location>
        <position position="193"/>
    </location>
</feature>
<dbReference type="Proteomes" id="UP000425960">
    <property type="component" value="Chromosome"/>
</dbReference>
<evidence type="ECO:0000313" key="7">
    <source>
        <dbReference type="EMBL" id="BBO81369.1"/>
    </source>
</evidence>
<feature type="binding site" evidence="5">
    <location>
        <begin position="191"/>
        <end position="193"/>
    </location>
    <ligand>
        <name>substrate</name>
    </ligand>
</feature>
<dbReference type="Gene3D" id="3.20.20.80">
    <property type="entry name" value="Glycosidases"/>
    <property type="match status" value="1"/>
</dbReference>
<evidence type="ECO:0000256" key="4">
    <source>
        <dbReference type="PIRSR" id="PIRSR003059-1"/>
    </source>
</evidence>
<name>A0A5K7ZNT6_9BACT</name>
<keyword evidence="3" id="KW-0808">Transferase</keyword>
<dbReference type="InterPro" id="IPR045857">
    <property type="entry name" value="O16G_dom_2"/>
</dbReference>
<feature type="binding site" evidence="5">
    <location>
        <position position="87"/>
    </location>
    <ligand>
        <name>substrate</name>
    </ligand>
</feature>
<dbReference type="AlphaFoldDB" id="A0A5K7ZNT6"/>
<comment type="similarity">
    <text evidence="1">Belongs to the glycosyl hydrolase 13 family. Sucrose phosphorylase subfamily.</text>
</comment>
<feature type="binding site" evidence="5">
    <location>
        <position position="234"/>
    </location>
    <ligand>
        <name>substrate</name>
    </ligand>
</feature>
<dbReference type="PIRSF" id="PIRSF003059">
    <property type="entry name" value="Sucrose_phosphorylase"/>
    <property type="match status" value="1"/>
</dbReference>
<dbReference type="InterPro" id="IPR016377">
    <property type="entry name" value="Sucrose_GGa_phosphorylase-rel"/>
</dbReference>